<keyword evidence="1" id="KW-0472">Membrane</keyword>
<keyword evidence="1" id="KW-1133">Transmembrane helix</keyword>
<evidence type="ECO:0000313" key="3">
    <source>
        <dbReference type="EMBL" id="RYC67269.1"/>
    </source>
</evidence>
<name>A0A4Q2UKE1_9BACT</name>
<feature type="transmembrane region" description="Helical" evidence="1">
    <location>
        <begin position="12"/>
        <end position="27"/>
    </location>
</feature>
<feature type="transmembrane region" description="Helical" evidence="1">
    <location>
        <begin position="33"/>
        <end position="54"/>
    </location>
</feature>
<organism evidence="3 4">
    <name type="scientific">Spirosoma sordidisoli</name>
    <dbReference type="NCBI Taxonomy" id="2502893"/>
    <lineage>
        <taxon>Bacteria</taxon>
        <taxon>Pseudomonadati</taxon>
        <taxon>Bacteroidota</taxon>
        <taxon>Cytophagia</taxon>
        <taxon>Cytophagales</taxon>
        <taxon>Cytophagaceae</taxon>
        <taxon>Spirosoma</taxon>
    </lineage>
</organism>
<keyword evidence="3" id="KW-0808">Transferase</keyword>
<dbReference type="PANTHER" id="PTHR34220:SF7">
    <property type="entry name" value="SENSOR HISTIDINE KINASE YPDA"/>
    <property type="match status" value="1"/>
</dbReference>
<accession>A0A4Q2UKE1</accession>
<feature type="transmembrane region" description="Helical" evidence="1">
    <location>
        <begin position="113"/>
        <end position="136"/>
    </location>
</feature>
<gene>
    <name evidence="3" type="ORF">EQG79_24430</name>
</gene>
<dbReference type="Pfam" id="PF06580">
    <property type="entry name" value="His_kinase"/>
    <property type="match status" value="1"/>
</dbReference>
<evidence type="ECO:0000256" key="1">
    <source>
        <dbReference type="SAM" id="Phobius"/>
    </source>
</evidence>
<dbReference type="GO" id="GO:0000155">
    <property type="term" value="F:phosphorelay sensor kinase activity"/>
    <property type="evidence" value="ECO:0007669"/>
    <property type="project" value="InterPro"/>
</dbReference>
<keyword evidence="4" id="KW-1185">Reference proteome</keyword>
<keyword evidence="3" id="KW-0418">Kinase</keyword>
<proteinExistence type="predicted"/>
<dbReference type="EMBL" id="SBLB01000008">
    <property type="protein sequence ID" value="RYC67269.1"/>
    <property type="molecule type" value="Genomic_DNA"/>
</dbReference>
<evidence type="ECO:0000313" key="4">
    <source>
        <dbReference type="Proteomes" id="UP000290407"/>
    </source>
</evidence>
<dbReference type="InterPro" id="IPR010559">
    <property type="entry name" value="Sig_transdc_His_kin_internal"/>
</dbReference>
<keyword evidence="1" id="KW-0812">Transmembrane</keyword>
<reference evidence="3 4" key="1">
    <citation type="submission" date="2019-01" db="EMBL/GenBank/DDBJ databases">
        <title>Spirosoma flava sp. nov., a propanil-degrading bacterium isolated from herbicide-contaminated soil.</title>
        <authorList>
            <person name="Zhang L."/>
            <person name="Jiang J.-D."/>
        </authorList>
    </citation>
    <scope>NUCLEOTIDE SEQUENCE [LARGE SCALE GENOMIC DNA]</scope>
    <source>
        <strain evidence="3 4">TY50</strain>
    </source>
</reference>
<dbReference type="AlphaFoldDB" id="A0A4Q2UKE1"/>
<comment type="caution">
    <text evidence="3">The sequence shown here is derived from an EMBL/GenBank/DDBJ whole genome shotgun (WGS) entry which is preliminary data.</text>
</comment>
<dbReference type="PANTHER" id="PTHR34220">
    <property type="entry name" value="SENSOR HISTIDINE KINASE YPDA"/>
    <property type="match status" value="1"/>
</dbReference>
<sequence length="348" mass="40165">MERPNDKWFRRLGIPALIMLVNLFYLRDYQYNLVTYFSWVAVGVVYLIPVWALVVQWLMFVRRRYHRIRQTHRRIVVTFIGYVLITLVSQLLFTTAIDHSGLAAKPLTIRSYVVNVLVGFFATVLVGAIYEIIYYLRLYRLAVAESQAVQQASLQSQLDSLRSQVNPHFLFNSLNALSALISEDRTRANDFLDELATVYRYLLQTEKQQLVPLKTELTFIRSFLYLFKTRYGAAFTYRIDVDDALLDRLLPPLTLQTLVENATRHNIIEAAKPLCIRIYTQDNALLVSNTLQRRTRLLDTQPGGLDRLISRYLVLHLPPPQIVDDGSLFSVRLPLVAKSVESAVLLKV</sequence>
<dbReference type="InterPro" id="IPR050640">
    <property type="entry name" value="Bact_2-comp_sensor_kinase"/>
</dbReference>
<protein>
    <submittedName>
        <fullName evidence="3">Histidine kinase</fullName>
    </submittedName>
</protein>
<dbReference type="GO" id="GO:0016020">
    <property type="term" value="C:membrane"/>
    <property type="evidence" value="ECO:0007669"/>
    <property type="project" value="InterPro"/>
</dbReference>
<dbReference type="RefSeq" id="WP_129605081.1">
    <property type="nucleotide sequence ID" value="NZ_SBLB01000008.1"/>
</dbReference>
<feature type="transmembrane region" description="Helical" evidence="1">
    <location>
        <begin position="75"/>
        <end position="93"/>
    </location>
</feature>
<dbReference type="Proteomes" id="UP000290407">
    <property type="component" value="Unassembled WGS sequence"/>
</dbReference>
<evidence type="ECO:0000259" key="2">
    <source>
        <dbReference type="Pfam" id="PF06580"/>
    </source>
</evidence>
<feature type="domain" description="Signal transduction histidine kinase internal region" evidence="2">
    <location>
        <begin position="157"/>
        <end position="234"/>
    </location>
</feature>